<proteinExistence type="predicted"/>
<protein>
    <submittedName>
        <fullName evidence="2">Uncharacterized protein</fullName>
    </submittedName>
</protein>
<evidence type="ECO:0000313" key="2">
    <source>
        <dbReference type="EMBL" id="KAF6104052.1"/>
    </source>
</evidence>
<dbReference type="Proteomes" id="UP000664940">
    <property type="component" value="Unassembled WGS sequence"/>
</dbReference>
<feature type="region of interest" description="Disordered" evidence="1">
    <location>
        <begin position="48"/>
        <end position="87"/>
    </location>
</feature>
<accession>A0A833ZW24</accession>
<gene>
    <name evidence="2" type="ORF">HJG60_011101</name>
</gene>
<dbReference type="AlphaFoldDB" id="A0A833ZW24"/>
<dbReference type="EMBL" id="JABVXQ010000006">
    <property type="protein sequence ID" value="KAF6104052.1"/>
    <property type="molecule type" value="Genomic_DNA"/>
</dbReference>
<sequence length="191" mass="20390">MTESPPQGWGAGVQSLRVFTLSAPAHPSLVSVATQVEPENPMNQLPRALEKDSGVRPPGWLTSPTTSSLRLHQGQKDEQRGVPHLPTRRLLSWGPSFLHGREGTGLASGSRVAVGGGVGVGPGVPGQLRRKTSSAFTARPLGELLRARPRARTHSRQFAPTAAWSRLGKHSGDLWSRLLAPSSQPFTHSPS</sequence>
<organism evidence="2 3">
    <name type="scientific">Phyllostomus discolor</name>
    <name type="common">pale spear-nosed bat</name>
    <dbReference type="NCBI Taxonomy" id="89673"/>
    <lineage>
        <taxon>Eukaryota</taxon>
        <taxon>Metazoa</taxon>
        <taxon>Chordata</taxon>
        <taxon>Craniata</taxon>
        <taxon>Vertebrata</taxon>
        <taxon>Euteleostomi</taxon>
        <taxon>Mammalia</taxon>
        <taxon>Eutheria</taxon>
        <taxon>Laurasiatheria</taxon>
        <taxon>Chiroptera</taxon>
        <taxon>Yangochiroptera</taxon>
        <taxon>Phyllostomidae</taxon>
        <taxon>Phyllostominae</taxon>
        <taxon>Phyllostomus</taxon>
    </lineage>
</organism>
<evidence type="ECO:0000256" key="1">
    <source>
        <dbReference type="SAM" id="MobiDB-lite"/>
    </source>
</evidence>
<reference evidence="2 3" key="1">
    <citation type="journal article" date="2020" name="Nature">
        <title>Six reference-quality genomes reveal evolution of bat adaptations.</title>
        <authorList>
            <person name="Jebb D."/>
            <person name="Huang Z."/>
            <person name="Pippel M."/>
            <person name="Hughes G.M."/>
            <person name="Lavrichenko K."/>
            <person name="Devanna P."/>
            <person name="Winkler S."/>
            <person name="Jermiin L.S."/>
            <person name="Skirmuntt E.C."/>
            <person name="Katzourakis A."/>
            <person name="Burkitt-Gray L."/>
            <person name="Ray D.A."/>
            <person name="Sullivan K.A.M."/>
            <person name="Roscito J.G."/>
            <person name="Kirilenko B.M."/>
            <person name="Davalos L.M."/>
            <person name="Corthals A.P."/>
            <person name="Power M.L."/>
            <person name="Jones G."/>
            <person name="Ransome R.D."/>
            <person name="Dechmann D.K.N."/>
            <person name="Locatelli A.G."/>
            <person name="Puechmaille S.J."/>
            <person name="Fedrigo O."/>
            <person name="Jarvis E.D."/>
            <person name="Hiller M."/>
            <person name="Vernes S.C."/>
            <person name="Myers E.W."/>
            <person name="Teeling E.C."/>
        </authorList>
    </citation>
    <scope>NUCLEOTIDE SEQUENCE [LARGE SCALE GENOMIC DNA]</scope>
    <source>
        <strain evidence="2">Bat1K_MPI-CBG_1</strain>
    </source>
</reference>
<evidence type="ECO:0000313" key="3">
    <source>
        <dbReference type="Proteomes" id="UP000664940"/>
    </source>
</evidence>
<comment type="caution">
    <text evidence="2">The sequence shown here is derived from an EMBL/GenBank/DDBJ whole genome shotgun (WGS) entry which is preliminary data.</text>
</comment>
<name>A0A833ZW24_9CHIR</name>